<evidence type="ECO:0000256" key="2">
    <source>
        <dbReference type="ARBA" id="ARBA00023125"/>
    </source>
</evidence>
<dbReference type="Pfam" id="PF12833">
    <property type="entry name" value="HTH_18"/>
    <property type="match status" value="1"/>
</dbReference>
<evidence type="ECO:0000256" key="1">
    <source>
        <dbReference type="ARBA" id="ARBA00023015"/>
    </source>
</evidence>
<evidence type="ECO:0000256" key="3">
    <source>
        <dbReference type="ARBA" id="ARBA00023163"/>
    </source>
</evidence>
<reference evidence="6" key="1">
    <citation type="journal article" date="2019" name="Int. J. Syst. Evol. Microbiol.">
        <title>The Global Catalogue of Microorganisms (GCM) 10K type strain sequencing project: providing services to taxonomists for standard genome sequencing and annotation.</title>
        <authorList>
            <consortium name="The Broad Institute Genomics Platform"/>
            <consortium name="The Broad Institute Genome Sequencing Center for Infectious Disease"/>
            <person name="Wu L."/>
            <person name="Ma J."/>
        </authorList>
    </citation>
    <scope>NUCLEOTIDE SEQUENCE [LARGE SCALE GENOMIC DNA]</scope>
    <source>
        <strain evidence="6">KCTC 42805</strain>
    </source>
</reference>
<comment type="caution">
    <text evidence="5">The sequence shown here is derived from an EMBL/GenBank/DDBJ whole genome shotgun (WGS) entry which is preliminary data.</text>
</comment>
<dbReference type="Gene3D" id="1.10.10.60">
    <property type="entry name" value="Homeodomain-like"/>
    <property type="match status" value="1"/>
</dbReference>
<dbReference type="PANTHER" id="PTHR46796:SF13">
    <property type="entry name" value="HTH-TYPE TRANSCRIPTIONAL ACTIVATOR RHAS"/>
    <property type="match status" value="1"/>
</dbReference>
<dbReference type="InterPro" id="IPR050204">
    <property type="entry name" value="AraC_XylS_family_regulators"/>
</dbReference>
<dbReference type="InterPro" id="IPR009057">
    <property type="entry name" value="Homeodomain-like_sf"/>
</dbReference>
<protein>
    <submittedName>
        <fullName evidence="5">DUF6597 domain-containing transcriptional factor</fullName>
    </submittedName>
</protein>
<keyword evidence="2" id="KW-0238">DNA-binding</keyword>
<name>A0ABW5M9K3_9BACT</name>
<organism evidence="5 6">
    <name type="scientific">Spirosoma soli</name>
    <dbReference type="NCBI Taxonomy" id="1770529"/>
    <lineage>
        <taxon>Bacteria</taxon>
        <taxon>Pseudomonadati</taxon>
        <taxon>Bacteroidota</taxon>
        <taxon>Cytophagia</taxon>
        <taxon>Cytophagales</taxon>
        <taxon>Cytophagaceae</taxon>
        <taxon>Spirosoma</taxon>
    </lineage>
</organism>
<dbReference type="InterPro" id="IPR018060">
    <property type="entry name" value="HTH_AraC"/>
</dbReference>
<keyword evidence="1" id="KW-0805">Transcription regulation</keyword>
<gene>
    <name evidence="5" type="ORF">ACFSUS_19935</name>
</gene>
<proteinExistence type="predicted"/>
<dbReference type="InterPro" id="IPR046532">
    <property type="entry name" value="DUF6597"/>
</dbReference>
<feature type="domain" description="HTH araC/xylS-type" evidence="4">
    <location>
        <begin position="157"/>
        <end position="259"/>
    </location>
</feature>
<dbReference type="RefSeq" id="WP_381525517.1">
    <property type="nucleotide sequence ID" value="NZ_JBHULN010000014.1"/>
</dbReference>
<sequence>MMNYQEIQPPDYLQDYVRYMWTLDNWGTNAVPTTLRPIVDGCPGLLFHQSEGGAFRQKDKELPNLFLYGQATQCAELTSGGKFRAIGVVLYPDALTSLFGFDADSMTDSCADLERVAQPPGLSLVERLVNTSAITAQTDVLASYLLSQIKRNQKEADRVTKYALSQIMASNGNISLKKLQEAVRLSERSLERRFKQCVGISPKLFARICRFQASLGQLRHNKYSKLSDIAFENDYADQSHFIRTFREFAGSSPYQFQKQSGNTAENFSLLT</sequence>
<dbReference type="Proteomes" id="UP001597469">
    <property type="component" value="Unassembled WGS sequence"/>
</dbReference>
<accession>A0ABW5M9K3</accession>
<evidence type="ECO:0000313" key="5">
    <source>
        <dbReference type="EMBL" id="MFD2572923.1"/>
    </source>
</evidence>
<dbReference type="SMART" id="SM00342">
    <property type="entry name" value="HTH_ARAC"/>
    <property type="match status" value="1"/>
</dbReference>
<keyword evidence="3" id="KW-0804">Transcription</keyword>
<dbReference type="PANTHER" id="PTHR46796">
    <property type="entry name" value="HTH-TYPE TRANSCRIPTIONAL ACTIVATOR RHAS-RELATED"/>
    <property type="match status" value="1"/>
</dbReference>
<keyword evidence="6" id="KW-1185">Reference proteome</keyword>
<evidence type="ECO:0000313" key="6">
    <source>
        <dbReference type="Proteomes" id="UP001597469"/>
    </source>
</evidence>
<dbReference type="SUPFAM" id="SSF46689">
    <property type="entry name" value="Homeodomain-like"/>
    <property type="match status" value="1"/>
</dbReference>
<evidence type="ECO:0000259" key="4">
    <source>
        <dbReference type="PROSITE" id="PS01124"/>
    </source>
</evidence>
<dbReference type="EMBL" id="JBHULN010000014">
    <property type="protein sequence ID" value="MFD2572923.1"/>
    <property type="molecule type" value="Genomic_DNA"/>
</dbReference>
<dbReference type="Pfam" id="PF20240">
    <property type="entry name" value="DUF6597"/>
    <property type="match status" value="1"/>
</dbReference>
<dbReference type="PROSITE" id="PS01124">
    <property type="entry name" value="HTH_ARAC_FAMILY_2"/>
    <property type="match status" value="1"/>
</dbReference>